<accession>A0A0D1ZBG7</accession>
<evidence type="ECO:0000313" key="3">
    <source>
        <dbReference type="Proteomes" id="UP000053599"/>
    </source>
</evidence>
<feature type="compositionally biased region" description="Basic and acidic residues" evidence="1">
    <location>
        <begin position="128"/>
        <end position="150"/>
    </location>
</feature>
<evidence type="ECO:0000313" key="2">
    <source>
        <dbReference type="EMBL" id="KIV84083.1"/>
    </source>
</evidence>
<evidence type="ECO:0000256" key="1">
    <source>
        <dbReference type="SAM" id="MobiDB-lite"/>
    </source>
</evidence>
<reference evidence="2 3" key="1">
    <citation type="submission" date="2015-01" db="EMBL/GenBank/DDBJ databases">
        <title>The Genome Sequence of Exophiala sideris CBS121828.</title>
        <authorList>
            <consortium name="The Broad Institute Genomics Platform"/>
            <person name="Cuomo C."/>
            <person name="de Hoog S."/>
            <person name="Gorbushina A."/>
            <person name="Stielow B."/>
            <person name="Teixiera M."/>
            <person name="Abouelleil A."/>
            <person name="Chapman S.B."/>
            <person name="Priest M."/>
            <person name="Young S.K."/>
            <person name="Wortman J."/>
            <person name="Nusbaum C."/>
            <person name="Birren B."/>
        </authorList>
    </citation>
    <scope>NUCLEOTIDE SEQUENCE [LARGE SCALE GENOMIC DNA]</scope>
    <source>
        <strain evidence="2 3">CBS 121828</strain>
    </source>
</reference>
<sequence length="191" mass="20121">MSALDPSAPSQPTQQTGLNQAGNPASKTSTEQATSKDTSGENDKIIDHRTEGDVPSQHGEAAKPSAMGAGERGPLTEKLIPESDAQHYNPNSELDGEQMRMPGEGDVAKAVRSGGGGGHAGEDSLTSDLDRQGAEHDAELHKRGERTGKEIEEEEKEDWTGKKADIASALGGGRESIEESDRPKVVLAPEE</sequence>
<feature type="compositionally biased region" description="Basic and acidic residues" evidence="1">
    <location>
        <begin position="38"/>
        <end position="52"/>
    </location>
</feature>
<feature type="region of interest" description="Disordered" evidence="1">
    <location>
        <begin position="1"/>
        <end position="191"/>
    </location>
</feature>
<gene>
    <name evidence="2" type="ORF">PV11_06057</name>
</gene>
<name>A0A0D1ZBG7_9EURO</name>
<feature type="compositionally biased region" description="Polar residues" evidence="1">
    <location>
        <begin position="8"/>
        <end position="37"/>
    </location>
</feature>
<dbReference type="HOGENOM" id="CLU_1421438_0_0_1"/>
<dbReference type="OrthoDB" id="3438962at2759"/>
<dbReference type="Proteomes" id="UP000053599">
    <property type="component" value="Unassembled WGS sequence"/>
</dbReference>
<dbReference type="AlphaFoldDB" id="A0A0D1ZBG7"/>
<feature type="compositionally biased region" description="Basic and acidic residues" evidence="1">
    <location>
        <begin position="175"/>
        <end position="184"/>
    </location>
</feature>
<proteinExistence type="predicted"/>
<dbReference type="STRING" id="1016849.A0A0D1ZBG7"/>
<dbReference type="EMBL" id="KN846952">
    <property type="protein sequence ID" value="KIV84083.1"/>
    <property type="molecule type" value="Genomic_DNA"/>
</dbReference>
<protein>
    <submittedName>
        <fullName evidence="2">Uncharacterized protein</fullName>
    </submittedName>
</protein>
<organism evidence="2 3">
    <name type="scientific">Exophiala sideris</name>
    <dbReference type="NCBI Taxonomy" id="1016849"/>
    <lineage>
        <taxon>Eukaryota</taxon>
        <taxon>Fungi</taxon>
        <taxon>Dikarya</taxon>
        <taxon>Ascomycota</taxon>
        <taxon>Pezizomycotina</taxon>
        <taxon>Eurotiomycetes</taxon>
        <taxon>Chaetothyriomycetidae</taxon>
        <taxon>Chaetothyriales</taxon>
        <taxon>Herpotrichiellaceae</taxon>
        <taxon>Exophiala</taxon>
    </lineage>
</organism>